<organism evidence="3">
    <name type="scientific">marine sediment metagenome</name>
    <dbReference type="NCBI Taxonomy" id="412755"/>
    <lineage>
        <taxon>unclassified sequences</taxon>
        <taxon>metagenomes</taxon>
        <taxon>ecological metagenomes</taxon>
    </lineage>
</organism>
<evidence type="ECO:0000259" key="2">
    <source>
        <dbReference type="Pfam" id="PF13439"/>
    </source>
</evidence>
<dbReference type="PANTHER" id="PTHR46401">
    <property type="entry name" value="GLYCOSYLTRANSFERASE WBBK-RELATED"/>
    <property type="match status" value="1"/>
</dbReference>
<dbReference type="EMBL" id="BARW01017127">
    <property type="protein sequence ID" value="GAI99147.1"/>
    <property type="molecule type" value="Genomic_DNA"/>
</dbReference>
<dbReference type="AlphaFoldDB" id="X1T1F3"/>
<evidence type="ECO:0000313" key="3">
    <source>
        <dbReference type="EMBL" id="GAI99147.1"/>
    </source>
</evidence>
<dbReference type="GO" id="GO:0009103">
    <property type="term" value="P:lipopolysaccharide biosynthetic process"/>
    <property type="evidence" value="ECO:0007669"/>
    <property type="project" value="TreeGrafter"/>
</dbReference>
<dbReference type="PANTHER" id="PTHR46401:SF2">
    <property type="entry name" value="GLYCOSYLTRANSFERASE WBBK-RELATED"/>
    <property type="match status" value="1"/>
</dbReference>
<gene>
    <name evidence="3" type="ORF">S12H4_29659</name>
</gene>
<name>X1T1F3_9ZZZZ</name>
<keyword evidence="1" id="KW-0808">Transferase</keyword>
<proteinExistence type="predicted"/>
<dbReference type="Pfam" id="PF13439">
    <property type="entry name" value="Glyco_transf_4"/>
    <property type="match status" value="1"/>
</dbReference>
<dbReference type="InterPro" id="IPR028098">
    <property type="entry name" value="Glyco_trans_4-like_N"/>
</dbReference>
<accession>X1T1F3</accession>
<comment type="caution">
    <text evidence="3">The sequence shown here is derived from an EMBL/GenBank/DDBJ whole genome shotgun (WGS) entry which is preliminary data.</text>
</comment>
<dbReference type="GO" id="GO:0016757">
    <property type="term" value="F:glycosyltransferase activity"/>
    <property type="evidence" value="ECO:0007669"/>
    <property type="project" value="TreeGrafter"/>
</dbReference>
<reference evidence="3" key="1">
    <citation type="journal article" date="2014" name="Front. Microbiol.">
        <title>High frequency of phylogenetically diverse reductive dehalogenase-homologous genes in deep subseafloor sedimentary metagenomes.</title>
        <authorList>
            <person name="Kawai M."/>
            <person name="Futagami T."/>
            <person name="Toyoda A."/>
            <person name="Takaki Y."/>
            <person name="Nishi S."/>
            <person name="Hori S."/>
            <person name="Arai W."/>
            <person name="Tsubouchi T."/>
            <person name="Morono Y."/>
            <person name="Uchiyama I."/>
            <person name="Ito T."/>
            <person name="Fujiyama A."/>
            <person name="Inagaki F."/>
            <person name="Takami H."/>
        </authorList>
    </citation>
    <scope>NUCLEOTIDE SEQUENCE</scope>
    <source>
        <strain evidence="3">Expedition CK06-06</strain>
    </source>
</reference>
<dbReference type="SUPFAM" id="SSF53756">
    <property type="entry name" value="UDP-Glycosyltransferase/glycogen phosphorylase"/>
    <property type="match status" value="1"/>
</dbReference>
<feature type="domain" description="Glycosyltransferase subfamily 4-like N-terminal" evidence="2">
    <location>
        <begin position="15"/>
        <end position="164"/>
    </location>
</feature>
<protein>
    <recommendedName>
        <fullName evidence="2">Glycosyltransferase subfamily 4-like N-terminal domain-containing protein</fullName>
    </recommendedName>
</protein>
<sequence length="165" mass="18418">MRVAIDYTSAVRQGGGIARYTRGLVGALAELDAGNQYVLFSAGRDRTGKAWPANFSLRSLPIKDRHLAMVWQRMSVPIPIELFTGWADVFHSPDFVLPPVLRARTVLTVHDLSFIRHPECFSKPMLAYAARAVPRSVARADVILADSESARQDLLELLHVPRDRL</sequence>
<dbReference type="Gene3D" id="3.40.50.2000">
    <property type="entry name" value="Glycogen Phosphorylase B"/>
    <property type="match status" value="1"/>
</dbReference>
<evidence type="ECO:0000256" key="1">
    <source>
        <dbReference type="ARBA" id="ARBA00022679"/>
    </source>
</evidence>
<feature type="non-terminal residue" evidence="3">
    <location>
        <position position="165"/>
    </location>
</feature>